<dbReference type="InterPro" id="IPR029098">
    <property type="entry name" value="Acetyltransf_C"/>
</dbReference>
<dbReference type="Pfam" id="PF13720">
    <property type="entry name" value="Acetyltransf_11"/>
    <property type="match status" value="1"/>
</dbReference>
<dbReference type="InterPro" id="IPR037157">
    <property type="entry name" value="Acetyltransf_C_sf"/>
</dbReference>
<dbReference type="PANTHER" id="PTHR43480:SF1">
    <property type="entry name" value="ACYL-[ACYL-CARRIER-PROTEIN]--UDP-N-ACETYLGLUCOSAMINE O-ACYLTRANSFERASE, MITOCHONDRIAL-RELATED"/>
    <property type="match status" value="1"/>
</dbReference>
<dbReference type="Gene3D" id="2.160.10.10">
    <property type="entry name" value="Hexapeptide repeat proteins"/>
    <property type="match status" value="1"/>
</dbReference>
<dbReference type="Gene3D" id="1.20.1180.10">
    <property type="entry name" value="Udp N-acetylglucosamine O-acyltransferase, C-terminal domain"/>
    <property type="match status" value="1"/>
</dbReference>
<accession>A0A532UXY2</accession>
<dbReference type="InterPro" id="IPR011004">
    <property type="entry name" value="Trimer_LpxA-like_sf"/>
</dbReference>
<dbReference type="EMBL" id="NJBN01000007">
    <property type="protein sequence ID" value="TKJ39806.1"/>
    <property type="molecule type" value="Genomic_DNA"/>
</dbReference>
<keyword evidence="4 9" id="KW-0808">Transferase</keyword>
<keyword evidence="1" id="KW-0963">Cytoplasm</keyword>
<comment type="caution">
    <text evidence="9">The sequence shown here is derived from an EMBL/GenBank/DDBJ whole genome shotgun (WGS) entry which is preliminary data.</text>
</comment>
<evidence type="ECO:0000256" key="5">
    <source>
        <dbReference type="ARBA" id="ARBA00022737"/>
    </source>
</evidence>
<keyword evidence="5" id="KW-0677">Repeat</keyword>
<dbReference type="PIRSF" id="PIRSF000456">
    <property type="entry name" value="UDP-GlcNAc_acltr"/>
    <property type="match status" value="1"/>
</dbReference>
<keyword evidence="2" id="KW-0444">Lipid biosynthesis</keyword>
<evidence type="ECO:0000256" key="4">
    <source>
        <dbReference type="ARBA" id="ARBA00022679"/>
    </source>
</evidence>
<organism evidence="9 10">
    <name type="scientific">candidate division LCP-89 bacterium B3_LCP</name>
    <dbReference type="NCBI Taxonomy" id="2012998"/>
    <lineage>
        <taxon>Bacteria</taxon>
        <taxon>Pseudomonadati</taxon>
        <taxon>Bacteria division LCP-89</taxon>
    </lineage>
</organism>
<evidence type="ECO:0000256" key="3">
    <source>
        <dbReference type="ARBA" id="ARBA00022556"/>
    </source>
</evidence>
<dbReference type="Proteomes" id="UP000319619">
    <property type="component" value="Unassembled WGS sequence"/>
</dbReference>
<gene>
    <name evidence="9" type="ORF">CEE37_11050</name>
</gene>
<dbReference type="InterPro" id="IPR001451">
    <property type="entry name" value="Hexapep"/>
</dbReference>
<evidence type="ECO:0000313" key="9">
    <source>
        <dbReference type="EMBL" id="TKJ39806.1"/>
    </source>
</evidence>
<keyword evidence="7 9" id="KW-0012">Acyltransferase</keyword>
<keyword evidence="6" id="KW-0443">Lipid metabolism</keyword>
<dbReference type="GO" id="GO:0008780">
    <property type="term" value="F:acyl-[acyl-carrier-protein]-UDP-N-acetylglucosamine O-acyltransferase activity"/>
    <property type="evidence" value="ECO:0007669"/>
    <property type="project" value="InterPro"/>
</dbReference>
<feature type="domain" description="UDP N-acetylglucosamine O-acyltransferase C-terminal" evidence="8">
    <location>
        <begin position="174"/>
        <end position="255"/>
    </location>
</feature>
<evidence type="ECO:0000313" key="10">
    <source>
        <dbReference type="Proteomes" id="UP000319619"/>
    </source>
</evidence>
<dbReference type="Pfam" id="PF00132">
    <property type="entry name" value="Hexapep"/>
    <property type="match status" value="1"/>
</dbReference>
<dbReference type="InterPro" id="IPR010137">
    <property type="entry name" value="Lipid_A_LpxA"/>
</dbReference>
<dbReference type="SUPFAM" id="SSF51161">
    <property type="entry name" value="Trimeric LpxA-like enzymes"/>
    <property type="match status" value="1"/>
</dbReference>
<proteinExistence type="predicted"/>
<dbReference type="GO" id="GO:0016020">
    <property type="term" value="C:membrane"/>
    <property type="evidence" value="ECO:0007669"/>
    <property type="project" value="GOC"/>
</dbReference>
<name>A0A532UXY2_UNCL8</name>
<sequence length="255" mass="27397">MNNHPTAVIDTGAEIADDVQIGPFTVIENDVTIDSGTTIGPHALIASGARLGKNVRIHKSAVIGTLPQDLKFKGEPSVAIVGDNTIIREFVTVNRGTEASERTAIGQECLIMAYAHVAHDCILEDKVIMANSVNLAGHVVLEEQVIIGGLVPIHQFVRIGCHAFIAGGTRVPKDVPPFVLAANEPLRYAGLNSVGLKRRGFSADRIAQIKQAYKLLYHSGLNVSQGVTRIKEEMDISGDVKHIIDFIEGSERGII</sequence>
<dbReference type="NCBIfam" id="NF003657">
    <property type="entry name" value="PRK05289.1"/>
    <property type="match status" value="1"/>
</dbReference>
<protein>
    <submittedName>
        <fullName evidence="9">Acyl-[acyl-carrier-protein]--UDP-N-acetylglucosamine O-acyltransferase</fullName>
    </submittedName>
</protein>
<evidence type="ECO:0000256" key="2">
    <source>
        <dbReference type="ARBA" id="ARBA00022516"/>
    </source>
</evidence>
<reference evidence="9 10" key="1">
    <citation type="submission" date="2017-06" db="EMBL/GenBank/DDBJ databases">
        <title>Novel microbial phyla capable of carbon fixation and sulfur reduction in deep-sea sediments.</title>
        <authorList>
            <person name="Huang J."/>
            <person name="Baker B."/>
            <person name="Wang Y."/>
        </authorList>
    </citation>
    <scope>NUCLEOTIDE SEQUENCE [LARGE SCALE GENOMIC DNA]</scope>
    <source>
        <strain evidence="9">B3_LCP</strain>
    </source>
</reference>
<dbReference type="GO" id="GO:0009245">
    <property type="term" value="P:lipid A biosynthetic process"/>
    <property type="evidence" value="ECO:0007669"/>
    <property type="project" value="UniProtKB-KW"/>
</dbReference>
<dbReference type="AlphaFoldDB" id="A0A532UXY2"/>
<evidence type="ECO:0000259" key="8">
    <source>
        <dbReference type="Pfam" id="PF13720"/>
    </source>
</evidence>
<dbReference type="NCBIfam" id="TIGR01852">
    <property type="entry name" value="lipid_A_lpxA"/>
    <property type="match status" value="1"/>
</dbReference>
<evidence type="ECO:0000256" key="7">
    <source>
        <dbReference type="ARBA" id="ARBA00023315"/>
    </source>
</evidence>
<dbReference type="PANTHER" id="PTHR43480">
    <property type="entry name" value="ACYL-[ACYL-CARRIER-PROTEIN]--UDP-N-ACETYLGLUCOSAMINE O-ACYLTRANSFERASE"/>
    <property type="match status" value="1"/>
</dbReference>
<dbReference type="PROSITE" id="PS00101">
    <property type="entry name" value="HEXAPEP_TRANSFERASES"/>
    <property type="match status" value="1"/>
</dbReference>
<keyword evidence="3" id="KW-0441">Lipid A biosynthesis</keyword>
<evidence type="ECO:0000256" key="1">
    <source>
        <dbReference type="ARBA" id="ARBA00022490"/>
    </source>
</evidence>
<evidence type="ECO:0000256" key="6">
    <source>
        <dbReference type="ARBA" id="ARBA00023098"/>
    </source>
</evidence>
<dbReference type="CDD" id="cd03351">
    <property type="entry name" value="LbH_UDP-GlcNAc_AT"/>
    <property type="match status" value="1"/>
</dbReference>
<dbReference type="InterPro" id="IPR018357">
    <property type="entry name" value="Hexapep_transf_CS"/>
</dbReference>